<organism evidence="1 2">
    <name type="scientific">Pseudoclavibacter helvolus</name>
    <dbReference type="NCBI Taxonomy" id="255205"/>
    <lineage>
        <taxon>Bacteria</taxon>
        <taxon>Bacillati</taxon>
        <taxon>Actinomycetota</taxon>
        <taxon>Actinomycetes</taxon>
        <taxon>Micrococcales</taxon>
        <taxon>Microbacteriaceae</taxon>
        <taxon>Pseudoclavibacter</taxon>
    </lineage>
</organism>
<comment type="caution">
    <text evidence="1">The sequence shown here is derived from an EMBL/GenBank/DDBJ whole genome shotgun (WGS) entry which is preliminary data.</text>
</comment>
<proteinExistence type="predicted"/>
<gene>
    <name evidence="1" type="ORF">FHX72_002470</name>
</gene>
<evidence type="ECO:0000313" key="1">
    <source>
        <dbReference type="EMBL" id="MBB2958325.1"/>
    </source>
</evidence>
<reference evidence="1 2" key="1">
    <citation type="submission" date="2020-08" db="EMBL/GenBank/DDBJ databases">
        <title>Sequencing the genomes of 1000 actinobacteria strains.</title>
        <authorList>
            <person name="Klenk H.-P."/>
        </authorList>
    </citation>
    <scope>NUCLEOTIDE SEQUENCE [LARGE SCALE GENOMIC DNA]</scope>
    <source>
        <strain evidence="1 2">DSM 20419</strain>
    </source>
</reference>
<evidence type="ECO:0000313" key="2">
    <source>
        <dbReference type="Proteomes" id="UP000545286"/>
    </source>
</evidence>
<dbReference type="Proteomes" id="UP000545286">
    <property type="component" value="Unassembled WGS sequence"/>
</dbReference>
<dbReference type="AlphaFoldDB" id="A0A7W4YGW7"/>
<dbReference type="EMBL" id="JACHWJ010000003">
    <property type="protein sequence ID" value="MBB2958325.1"/>
    <property type="molecule type" value="Genomic_DNA"/>
</dbReference>
<name>A0A7W4YGW7_9MICO</name>
<sequence length="35" mass="3847">MRARFALTSFEIGLGITSFDSSNSARCVPQLTQEL</sequence>
<keyword evidence="2" id="KW-1185">Reference proteome</keyword>
<accession>A0A7W4YGW7</accession>
<protein>
    <submittedName>
        <fullName evidence="1">Uncharacterized protein</fullName>
    </submittedName>
</protein>